<organism evidence="1 2">
    <name type="scientific">Antarcticirhabdus aurantiaca</name>
    <dbReference type="NCBI Taxonomy" id="2606717"/>
    <lineage>
        <taxon>Bacteria</taxon>
        <taxon>Pseudomonadati</taxon>
        <taxon>Pseudomonadota</taxon>
        <taxon>Alphaproteobacteria</taxon>
        <taxon>Hyphomicrobiales</taxon>
        <taxon>Aurantimonadaceae</taxon>
        <taxon>Antarcticirhabdus</taxon>
    </lineage>
</organism>
<sequence>MLLRVYPCNDLKQGIAIAEELSRTIPNSHVLVGTEGEQAPEFDLVGAGDLLATEAPPLAWHVPGIIPAGLPTLLFGDGGTGKSLAALQLAVATVTARSWLDQPIAQSGPVIFMTAEDDEGEVHRRLEDICRTEGIATSDLANLKINAKVGEDALLGIFNPDTRMIEPTGLFGALERTIERTSPSLVVLDTLADLFGGDENVRSQARQFVGLLRRLSLAHGSTVLCLAHPSAAGISSGTGTSGSTAWSNSVRSRLYLERVFEWRGRGDNRRFVEPDPDARVLTTKKINYGQTGNAMRLRWRDGVLVPDVILADMAPASSKAAETAAEANQRVDDKFLEILAAYQAEGRNVADAGPTYAPTKFAKDERAEGITNKSFAKAMQRLFAQERIRTVVYGRGYKRIEVVS</sequence>
<dbReference type="Proteomes" id="UP001163223">
    <property type="component" value="Chromosome"/>
</dbReference>
<evidence type="ECO:0000313" key="1">
    <source>
        <dbReference type="EMBL" id="WAJ30609.1"/>
    </source>
</evidence>
<proteinExistence type="predicted"/>
<name>A0ACD4NV09_9HYPH</name>
<dbReference type="EMBL" id="CP113520">
    <property type="protein sequence ID" value="WAJ30609.1"/>
    <property type="molecule type" value="Genomic_DNA"/>
</dbReference>
<accession>A0ACD4NV09</accession>
<gene>
    <name evidence="1" type="ORF">OXU80_10550</name>
</gene>
<keyword evidence="2" id="KW-1185">Reference proteome</keyword>
<protein>
    <submittedName>
        <fullName evidence="1">AAA family ATPase</fullName>
    </submittedName>
</protein>
<reference evidence="1" key="1">
    <citation type="submission" date="2022-11" db="EMBL/GenBank/DDBJ databases">
        <title>beta-Carotene-producing bacterium, Jeongeuplla avenae sp. nov., alleviates the salt stress of Arabidopsis seedlings.</title>
        <authorList>
            <person name="Jiang L."/>
            <person name="Lee J."/>
        </authorList>
    </citation>
    <scope>NUCLEOTIDE SEQUENCE</scope>
    <source>
        <strain evidence="1">DY_R2A_6</strain>
    </source>
</reference>
<evidence type="ECO:0000313" key="2">
    <source>
        <dbReference type="Proteomes" id="UP001163223"/>
    </source>
</evidence>